<dbReference type="EMBL" id="KV425580">
    <property type="protein sequence ID" value="KZT24068.1"/>
    <property type="molecule type" value="Genomic_DNA"/>
</dbReference>
<evidence type="ECO:0000256" key="1">
    <source>
        <dbReference type="SAM" id="MobiDB-lite"/>
    </source>
</evidence>
<evidence type="ECO:0000313" key="3">
    <source>
        <dbReference type="Proteomes" id="UP000076761"/>
    </source>
</evidence>
<dbReference type="InParanoid" id="A0A165RNF7"/>
<gene>
    <name evidence="2" type="ORF">NEOLEDRAFT_497272</name>
</gene>
<dbReference type="AlphaFoldDB" id="A0A165RNF7"/>
<feature type="compositionally biased region" description="Polar residues" evidence="1">
    <location>
        <begin position="78"/>
        <end position="98"/>
    </location>
</feature>
<proteinExistence type="predicted"/>
<dbReference type="Proteomes" id="UP000076761">
    <property type="component" value="Unassembled WGS sequence"/>
</dbReference>
<organism evidence="2 3">
    <name type="scientific">Neolentinus lepideus HHB14362 ss-1</name>
    <dbReference type="NCBI Taxonomy" id="1314782"/>
    <lineage>
        <taxon>Eukaryota</taxon>
        <taxon>Fungi</taxon>
        <taxon>Dikarya</taxon>
        <taxon>Basidiomycota</taxon>
        <taxon>Agaricomycotina</taxon>
        <taxon>Agaricomycetes</taxon>
        <taxon>Gloeophyllales</taxon>
        <taxon>Gloeophyllaceae</taxon>
        <taxon>Neolentinus</taxon>
    </lineage>
</organism>
<accession>A0A165RNF7</accession>
<feature type="compositionally biased region" description="Basic residues" evidence="1">
    <location>
        <begin position="66"/>
        <end position="76"/>
    </location>
</feature>
<name>A0A165RNF7_9AGAM</name>
<evidence type="ECO:0000313" key="2">
    <source>
        <dbReference type="EMBL" id="KZT24068.1"/>
    </source>
</evidence>
<reference evidence="2 3" key="1">
    <citation type="journal article" date="2016" name="Mol. Biol. Evol.">
        <title>Comparative Genomics of Early-Diverging Mushroom-Forming Fungi Provides Insights into the Origins of Lignocellulose Decay Capabilities.</title>
        <authorList>
            <person name="Nagy L.G."/>
            <person name="Riley R."/>
            <person name="Tritt A."/>
            <person name="Adam C."/>
            <person name="Daum C."/>
            <person name="Floudas D."/>
            <person name="Sun H."/>
            <person name="Yadav J.S."/>
            <person name="Pangilinan J."/>
            <person name="Larsson K.H."/>
            <person name="Matsuura K."/>
            <person name="Barry K."/>
            <person name="Labutti K."/>
            <person name="Kuo R."/>
            <person name="Ohm R.A."/>
            <person name="Bhattacharya S.S."/>
            <person name="Shirouzu T."/>
            <person name="Yoshinaga Y."/>
            <person name="Martin F.M."/>
            <person name="Grigoriev I.V."/>
            <person name="Hibbett D.S."/>
        </authorList>
    </citation>
    <scope>NUCLEOTIDE SEQUENCE [LARGE SCALE GENOMIC DNA]</scope>
    <source>
        <strain evidence="2 3">HHB14362 ss-1</strain>
    </source>
</reference>
<feature type="compositionally biased region" description="Polar residues" evidence="1">
    <location>
        <begin position="48"/>
        <end position="63"/>
    </location>
</feature>
<feature type="region of interest" description="Disordered" evidence="1">
    <location>
        <begin position="1"/>
        <end position="132"/>
    </location>
</feature>
<dbReference type="OrthoDB" id="3799393at2759"/>
<keyword evidence="3" id="KW-1185">Reference proteome</keyword>
<sequence>MPTSADPAQADVPCAARNDSQGASGSRPKGADTSGSKKNGKRKNSTNAPRRQVTSHSGSQDTGSSKSRKKKNRKVKSTANVNQGGSISGRSFVTSSGSVWDYVESQFNPPSKENEEEEEGPVRPQRRSARGGGGFYSFQEMGRDIYDTSPGKLLCMLTGTSVRTHRVSSCIDYNMCDKDCGWCGQCIKNYTGPIYG</sequence>
<protein>
    <submittedName>
        <fullName evidence="2">Uncharacterized protein</fullName>
    </submittedName>
</protein>